<dbReference type="EMBL" id="BFEA01000729">
    <property type="protein sequence ID" value="GBG89310.1"/>
    <property type="molecule type" value="Genomic_DNA"/>
</dbReference>
<protein>
    <submittedName>
        <fullName evidence="2">Uncharacterized protein</fullName>
    </submittedName>
</protein>
<reference evidence="2 3" key="1">
    <citation type="journal article" date="2018" name="Cell">
        <title>The Chara Genome: Secondary Complexity and Implications for Plant Terrestrialization.</title>
        <authorList>
            <person name="Nishiyama T."/>
            <person name="Sakayama H."/>
            <person name="Vries J.D."/>
            <person name="Buschmann H."/>
            <person name="Saint-Marcoux D."/>
            <person name="Ullrich K.K."/>
            <person name="Haas F.B."/>
            <person name="Vanderstraeten L."/>
            <person name="Becker D."/>
            <person name="Lang D."/>
            <person name="Vosolsobe S."/>
            <person name="Rombauts S."/>
            <person name="Wilhelmsson P.K.I."/>
            <person name="Janitza P."/>
            <person name="Kern R."/>
            <person name="Heyl A."/>
            <person name="Rumpler F."/>
            <person name="Villalobos L.I.A.C."/>
            <person name="Clay J.M."/>
            <person name="Skokan R."/>
            <person name="Toyoda A."/>
            <person name="Suzuki Y."/>
            <person name="Kagoshima H."/>
            <person name="Schijlen E."/>
            <person name="Tajeshwar N."/>
            <person name="Catarino B."/>
            <person name="Hetherington A.J."/>
            <person name="Saltykova A."/>
            <person name="Bonnot C."/>
            <person name="Breuninger H."/>
            <person name="Symeonidi A."/>
            <person name="Radhakrishnan G.V."/>
            <person name="Van Nieuwerburgh F."/>
            <person name="Deforce D."/>
            <person name="Chang C."/>
            <person name="Karol K.G."/>
            <person name="Hedrich R."/>
            <person name="Ulvskov P."/>
            <person name="Glockner G."/>
            <person name="Delwiche C.F."/>
            <person name="Petrasek J."/>
            <person name="Van de Peer Y."/>
            <person name="Friml J."/>
            <person name="Beilby M."/>
            <person name="Dolan L."/>
            <person name="Kohara Y."/>
            <person name="Sugano S."/>
            <person name="Fujiyama A."/>
            <person name="Delaux P.-M."/>
            <person name="Quint M."/>
            <person name="TheiBen G."/>
            <person name="Hagemann M."/>
            <person name="Harholt J."/>
            <person name="Dunand C."/>
            <person name="Zachgo S."/>
            <person name="Langdale J."/>
            <person name="Maumus F."/>
            <person name="Straeten D.V.D."/>
            <person name="Gould S.B."/>
            <person name="Rensing S.A."/>
        </authorList>
    </citation>
    <scope>NUCLEOTIDE SEQUENCE [LARGE SCALE GENOMIC DNA]</scope>
    <source>
        <strain evidence="2 3">S276</strain>
    </source>
</reference>
<feature type="compositionally biased region" description="Basic and acidic residues" evidence="1">
    <location>
        <begin position="759"/>
        <end position="781"/>
    </location>
</feature>
<sequence>MRAQGGGNVAWTQEELAVCNGRVNDGHSIEQDAVNPHAFCVFGCEDNQEFELMVRRGLGTSAIAGGGQTCQFVTFDGDDDDEEDDAVEMLGCMQAGYRAAGRRGWTWQVNEGGGSGLERGGRGWREGWTGAWLSDRLDGWVEQVQEVDVEADGKCGKNGTGVTGGQYWELVGWLRVVREDKGSEVDKVAGGGTGGEGGAGGKWETGVVGGNGRTGGANAWGETEGERGGGALMRTGAIVGGLKGGSGGLVRGRRIRGCAAKAGGITEAAGTQQEVRARKQVQQQNDMELCAPVRQQQHVVVLWEFRLQSRCRIRRSSRNVCNICELILGEVEVGLLQGGFSKCGRGGGGAGSGAGQGTACRILHLCDILHPAPQCSGSRSWSFGALITEQVQRQQELELWSPDVGGGCALAHPRCVKGWLSCISSGNAAVMTSGTWGKNGAKQASSACNSSCVAFNGKGVGVSGASAAKYPKTVVQKEKLAPKVEREGHGAGRPSPDRHVKESQPCMVREAPKGAQCTRGATGPEKVKEGDSLGHHHVTKRSRSGLPNGTAAEGTHGALGRKSAVFGRYNLDVKASEVVRDCSYAVPSSDSSLSSCGQVSAHVARMSAEDDVHRPAADASRDEKKVETAKFSHRFSETSASSVPIKKRRIQLVEVTRSPSPPAHVAPQKNARASCTGVPSALVDEKDIENGSGEEGGKPSGQQEHNLQAGEGGMAVRQGHVVCRAEKCKSIVEDGPTSIPSSLCNVSVVADGESSRCERKAGKEGCKNKEGRSEVAEKADVEPSSSWGEQGWCGRGRKRVKRTETGSLAAQEASEKVAEDLRNSVRGDSCLMDRGRDESKSHSEFKVRINMKLLREGKRDTKNGRWRSGEEESRAEEVAMRCSRTVGNDREGQIASAETTESKLAYGEAMTALTVAESSVAAGVEDSPQVGSEGRESGGVLERQSAGHSRLMQSITCAHSEGSRKREGSAERPASGMEDAPAGNRGGLICRRCEGSLSSDYSCKNDLSAKGGTRNESVSSDMAAEIASWERQVVERELPIVKEGCGKETEQEAGESEVEAVDGAGLGAASLRSPRSESVDSLRAESGVHRGQGEGVGDQTARAVNPEIKRGPSATGTGHGLDGAGGAAEEKAGESGANVMEVMDDGAGKAFLLCQRADPHDIHSLELDDDMGDREMIQIMEGERDSGGTSEDFVVGDAEEDGHELLEEEEVMDVLVSDDYVDTIEKVEDVTNAAMETGGEKGNELVAQGGGINCVNAIEEGCGSEAVKLGRSEKRRLGADCTLGDGSDIMVGRDAGSVETNGKGGGSVKECQWELCVEMKNDRGNGIRNGESAEVKTRKREGSMGREDWHAANAEEIKAGRDRVALNPTKGKSWSLDDSDGSAEHGSQVCDESTVSLAETRNDEVTRDREICRESTAATASGEGGESSTKGPDSARIKSTGWDKLPEGFEGRPEEALKLMSASMRRRGGSSGWCATWGGVGRGGIGGAERSAVGLSGLRVGTAGTGGRGGGRGSLRASLMERLDAGTAEGRVEGRARSLHTARIELCDRQIPIPIPREKRLTCLERGPDIVTVSNAIDPSGAVPSSEEFVYYSGEDAERWRSVLPVLGQASKQASSCKQASKEASE</sequence>
<dbReference type="Proteomes" id="UP000265515">
    <property type="component" value="Unassembled WGS sequence"/>
</dbReference>
<feature type="region of interest" description="Disordered" evidence="1">
    <location>
        <begin position="860"/>
        <end position="900"/>
    </location>
</feature>
<accession>A0A388M3Z6</accession>
<keyword evidence="3" id="KW-1185">Reference proteome</keyword>
<proteinExistence type="predicted"/>
<feature type="region of interest" description="Disordered" evidence="1">
    <location>
        <begin position="658"/>
        <end position="677"/>
    </location>
</feature>
<feature type="region of interest" description="Disordered" evidence="1">
    <location>
        <begin position="759"/>
        <end position="794"/>
    </location>
</feature>
<feature type="compositionally biased region" description="Basic and acidic residues" evidence="1">
    <location>
        <begin position="1074"/>
        <end position="1092"/>
    </location>
</feature>
<feature type="compositionally biased region" description="Basic and acidic residues" evidence="1">
    <location>
        <begin position="481"/>
        <end position="502"/>
    </location>
</feature>
<gene>
    <name evidence="2" type="ORF">CBR_g49020</name>
</gene>
<feature type="compositionally biased region" description="Basic and acidic residues" evidence="1">
    <location>
        <begin position="525"/>
        <end position="534"/>
    </location>
</feature>
<feature type="region of interest" description="Disordered" evidence="1">
    <location>
        <begin position="607"/>
        <end position="626"/>
    </location>
</feature>
<feature type="region of interest" description="Disordered" evidence="1">
    <location>
        <begin position="481"/>
        <end position="556"/>
    </location>
</feature>
<feature type="compositionally biased region" description="Basic and acidic residues" evidence="1">
    <location>
        <begin position="1400"/>
        <end position="1413"/>
    </location>
</feature>
<comment type="caution">
    <text evidence="2">The sequence shown here is derived from an EMBL/GenBank/DDBJ whole genome shotgun (WGS) entry which is preliminary data.</text>
</comment>
<feature type="region of interest" description="Disordered" evidence="1">
    <location>
        <begin position="920"/>
        <end position="985"/>
    </location>
</feature>
<name>A0A388M3Z6_CHABU</name>
<feature type="compositionally biased region" description="Gly residues" evidence="1">
    <location>
        <begin position="1117"/>
        <end position="1126"/>
    </location>
</feature>
<feature type="region of interest" description="Disordered" evidence="1">
    <location>
        <begin position="1366"/>
        <end position="1449"/>
    </location>
</feature>
<evidence type="ECO:0000256" key="1">
    <source>
        <dbReference type="SAM" id="MobiDB-lite"/>
    </source>
</evidence>
<feature type="compositionally biased region" description="Basic and acidic residues" evidence="1">
    <location>
        <begin position="860"/>
        <end position="879"/>
    </location>
</feature>
<feature type="region of interest" description="Disordered" evidence="1">
    <location>
        <begin position="185"/>
        <end position="204"/>
    </location>
</feature>
<organism evidence="2 3">
    <name type="scientific">Chara braunii</name>
    <name type="common">Braun's stonewort</name>
    <dbReference type="NCBI Taxonomy" id="69332"/>
    <lineage>
        <taxon>Eukaryota</taxon>
        <taxon>Viridiplantae</taxon>
        <taxon>Streptophyta</taxon>
        <taxon>Charophyceae</taxon>
        <taxon>Charales</taxon>
        <taxon>Characeae</taxon>
        <taxon>Chara</taxon>
    </lineage>
</organism>
<feature type="compositionally biased region" description="Basic and acidic residues" evidence="1">
    <location>
        <begin position="961"/>
        <end position="970"/>
    </location>
</feature>
<feature type="region of interest" description="Disordered" evidence="1">
    <location>
        <begin position="1067"/>
        <end position="1134"/>
    </location>
</feature>
<evidence type="ECO:0000313" key="2">
    <source>
        <dbReference type="EMBL" id="GBG89310.1"/>
    </source>
</evidence>
<feature type="compositionally biased region" description="Polar residues" evidence="1">
    <location>
        <begin position="1390"/>
        <end position="1399"/>
    </location>
</feature>
<dbReference type="Gramene" id="GBG89310">
    <property type="protein sequence ID" value="GBG89310"/>
    <property type="gene ID" value="CBR_g49020"/>
</dbReference>
<evidence type="ECO:0000313" key="3">
    <source>
        <dbReference type="Proteomes" id="UP000265515"/>
    </source>
</evidence>
<feature type="region of interest" description="Disordered" evidence="1">
    <location>
        <begin position="1327"/>
        <end position="1347"/>
    </location>
</feature>
<feature type="compositionally biased region" description="Gly residues" evidence="1">
    <location>
        <begin position="189"/>
        <end position="204"/>
    </location>
</feature>
<feature type="region of interest" description="Disordered" evidence="1">
    <location>
        <begin position="687"/>
        <end position="706"/>
    </location>
</feature>